<name>A0A8X8YHK4_SALSN</name>
<dbReference type="Proteomes" id="UP000298416">
    <property type="component" value="Unassembled WGS sequence"/>
</dbReference>
<protein>
    <recommendedName>
        <fullName evidence="6">GTD-binding domain-containing protein</fullName>
    </recommendedName>
</protein>
<evidence type="ECO:0000256" key="5">
    <source>
        <dbReference type="SAM" id="MobiDB-lite"/>
    </source>
</evidence>
<comment type="subcellular location">
    <subcellularLocation>
        <location evidence="1">Membrane</location>
    </subcellularLocation>
</comment>
<evidence type="ECO:0000256" key="4">
    <source>
        <dbReference type="ARBA" id="ARBA00023136"/>
    </source>
</evidence>
<accession>A0A8X8YHK4</accession>
<dbReference type="OrthoDB" id="1105498at2759"/>
<dbReference type="PANTHER" id="PTHR31422:SF1">
    <property type="entry name" value="GTD-BINDING DOMAIN-CONTAINING PROTEIN"/>
    <property type="match status" value="1"/>
</dbReference>
<reference evidence="7" key="1">
    <citation type="submission" date="2018-01" db="EMBL/GenBank/DDBJ databases">
        <authorList>
            <person name="Mao J.F."/>
        </authorList>
    </citation>
    <scope>NUCLEOTIDE SEQUENCE</scope>
    <source>
        <strain evidence="7">Huo1</strain>
        <tissue evidence="7">Leaf</tissue>
    </source>
</reference>
<evidence type="ECO:0000256" key="1">
    <source>
        <dbReference type="ARBA" id="ARBA00004370"/>
    </source>
</evidence>
<keyword evidence="4" id="KW-0472">Membrane</keyword>
<dbReference type="AlphaFoldDB" id="A0A8X8YHK4"/>
<keyword evidence="2" id="KW-0812">Transmembrane</keyword>
<evidence type="ECO:0000259" key="6">
    <source>
        <dbReference type="PROSITE" id="PS51775"/>
    </source>
</evidence>
<evidence type="ECO:0000256" key="3">
    <source>
        <dbReference type="ARBA" id="ARBA00022989"/>
    </source>
</evidence>
<dbReference type="GO" id="GO:0016020">
    <property type="term" value="C:membrane"/>
    <property type="evidence" value="ECO:0007669"/>
    <property type="project" value="UniProtKB-SubCell"/>
</dbReference>
<gene>
    <name evidence="7" type="ORF">SASPL_108910</name>
</gene>
<feature type="region of interest" description="Disordered" evidence="5">
    <location>
        <begin position="171"/>
        <end position="194"/>
    </location>
</feature>
<feature type="domain" description="GTD-binding" evidence="6">
    <location>
        <begin position="11"/>
        <end position="109"/>
    </location>
</feature>
<dbReference type="PROSITE" id="PS51775">
    <property type="entry name" value="GTD_BINDING"/>
    <property type="match status" value="1"/>
</dbReference>
<keyword evidence="8" id="KW-1185">Reference proteome</keyword>
<feature type="compositionally biased region" description="Polar residues" evidence="5">
    <location>
        <begin position="176"/>
        <end position="187"/>
    </location>
</feature>
<evidence type="ECO:0000256" key="2">
    <source>
        <dbReference type="ARBA" id="ARBA00022692"/>
    </source>
</evidence>
<sequence>MANYRTVMSESEITSLKDALCAQQKLLQKLYIELDAEREASATAASEALSVILRLQGEKAAVKMEAEQYKRLAEERMCHAEESFALIEDMITEKEMEVAELDYQVQTYRYQLMSMGFDVPSADDMNIPENLLHRNECVSGETCLHLKCKKALLDLEGSTNVDVDVISKPVEEEQSGQETNECSSFVSGSERKVDGSTHEGMFSYAEQIKELEVLVKDMTGANVTGSVSEALTPAISKKPSLANLSSYSGDSSQDTKAVHSPRPPMVHDVFEVPQVDQLPISYEACKASEILEIRDEAQPSSKVCQASQDLAHPESVKKIAKNEPDWLKKLLDSTNHDKNLCKPSDVAAIDRGIVQSTASADVAFVQPKTQINVSESNLDQLQRSPEMTAQSTEREEELILLKEIWKKLSLLQDQIAIQKVKVKKSFPAEEPSLQPLAEMMVSFWL</sequence>
<reference evidence="7" key="2">
    <citation type="submission" date="2020-08" db="EMBL/GenBank/DDBJ databases">
        <title>Plant Genome Project.</title>
        <authorList>
            <person name="Zhang R.-G."/>
        </authorList>
    </citation>
    <scope>NUCLEOTIDE SEQUENCE</scope>
    <source>
        <strain evidence="7">Huo1</strain>
        <tissue evidence="7">Leaf</tissue>
    </source>
</reference>
<organism evidence="7">
    <name type="scientific">Salvia splendens</name>
    <name type="common">Scarlet sage</name>
    <dbReference type="NCBI Taxonomy" id="180675"/>
    <lineage>
        <taxon>Eukaryota</taxon>
        <taxon>Viridiplantae</taxon>
        <taxon>Streptophyta</taxon>
        <taxon>Embryophyta</taxon>
        <taxon>Tracheophyta</taxon>
        <taxon>Spermatophyta</taxon>
        <taxon>Magnoliopsida</taxon>
        <taxon>eudicotyledons</taxon>
        <taxon>Gunneridae</taxon>
        <taxon>Pentapetalae</taxon>
        <taxon>asterids</taxon>
        <taxon>lamiids</taxon>
        <taxon>Lamiales</taxon>
        <taxon>Lamiaceae</taxon>
        <taxon>Nepetoideae</taxon>
        <taxon>Mentheae</taxon>
        <taxon>Salviinae</taxon>
        <taxon>Salvia</taxon>
        <taxon>Salvia subgen. Calosphace</taxon>
        <taxon>core Calosphace</taxon>
    </lineage>
</organism>
<evidence type="ECO:0000313" key="7">
    <source>
        <dbReference type="EMBL" id="KAG6430837.1"/>
    </source>
</evidence>
<dbReference type="EMBL" id="PNBA02000003">
    <property type="protein sequence ID" value="KAG6430837.1"/>
    <property type="molecule type" value="Genomic_DNA"/>
</dbReference>
<dbReference type="PANTHER" id="PTHR31422">
    <property type="entry name" value="BNAANNG28530D PROTEIN"/>
    <property type="match status" value="1"/>
</dbReference>
<dbReference type="Pfam" id="PF04576">
    <property type="entry name" value="Zein-binding"/>
    <property type="match status" value="1"/>
</dbReference>
<evidence type="ECO:0000313" key="8">
    <source>
        <dbReference type="Proteomes" id="UP000298416"/>
    </source>
</evidence>
<dbReference type="InterPro" id="IPR007656">
    <property type="entry name" value="GTD-bd"/>
</dbReference>
<comment type="caution">
    <text evidence="7">The sequence shown here is derived from an EMBL/GenBank/DDBJ whole genome shotgun (WGS) entry which is preliminary data.</text>
</comment>
<keyword evidence="3" id="KW-1133">Transmembrane helix</keyword>
<dbReference type="GO" id="GO:0080115">
    <property type="term" value="F:myosin XI tail binding"/>
    <property type="evidence" value="ECO:0007669"/>
    <property type="project" value="UniProtKB-ARBA"/>
</dbReference>
<proteinExistence type="predicted"/>